<dbReference type="EMBL" id="JAUQOP010000009">
    <property type="protein sequence ID" value="MDO7897083.1"/>
    <property type="molecule type" value="Genomic_DNA"/>
</dbReference>
<reference evidence="1 2" key="1">
    <citation type="submission" date="2023-07" db="EMBL/GenBank/DDBJ databases">
        <title>Identification of four novel Pseudomonas species associated with bacterial leaf spot of cucurbits.</title>
        <authorList>
            <person name="Fullem K.R."/>
        </authorList>
    </citation>
    <scope>NUCLEOTIDE SEQUENCE [LARGE SCALE GENOMIC DNA]</scope>
    <source>
        <strain evidence="1 2">K18</strain>
    </source>
</reference>
<sequence length="263" mass="29901">MIPLRDEQLRTYNDEYHTAVDMQRDGLWEWEFIEIGKEMLAPLPIEDSAEDVGYFNRCKPMMGRKSRELVPAMIKLMREQEPFGSWSSADSHRAKFKCGSSEVHLGRPAIPIRFFDDKPWVRQLLLIPHISARGPNGAWVIRRGPEHPDRKALEGKHAYYLMTSGQPDTITYFGRSIYWPLTGIELLGSRDEAQELAAEFTDEDDFEAPETGRAEGVDLFSLLGLVDIVEVRGYQLALTYSGSSYLETDITSLDELIALLPSS</sequence>
<organism evidence="1 2">
    <name type="scientific">Pseudomonas citrulli</name>
    <dbReference type="NCBI Taxonomy" id="3064347"/>
    <lineage>
        <taxon>Bacteria</taxon>
        <taxon>Pseudomonadati</taxon>
        <taxon>Pseudomonadota</taxon>
        <taxon>Gammaproteobacteria</taxon>
        <taxon>Pseudomonadales</taxon>
        <taxon>Pseudomonadaceae</taxon>
        <taxon>Pseudomonas</taxon>
    </lineage>
</organism>
<dbReference type="RefSeq" id="WP_304553742.1">
    <property type="nucleotide sequence ID" value="NZ_JAUQOP010000009.1"/>
</dbReference>
<name>A0ABT9BX02_9PSED</name>
<comment type="caution">
    <text evidence="1">The sequence shown here is derived from an EMBL/GenBank/DDBJ whole genome shotgun (WGS) entry which is preliminary data.</text>
</comment>
<dbReference type="Proteomes" id="UP001228019">
    <property type="component" value="Unassembled WGS sequence"/>
</dbReference>
<accession>A0ABT9BX02</accession>
<evidence type="ECO:0000313" key="2">
    <source>
        <dbReference type="Proteomes" id="UP001228019"/>
    </source>
</evidence>
<evidence type="ECO:0000313" key="1">
    <source>
        <dbReference type="EMBL" id="MDO7897083.1"/>
    </source>
</evidence>
<proteinExistence type="predicted"/>
<keyword evidence="2" id="KW-1185">Reference proteome</keyword>
<protein>
    <submittedName>
        <fullName evidence="1">Uncharacterized protein</fullName>
    </submittedName>
</protein>
<gene>
    <name evidence="1" type="ORF">Q6A48_09245</name>
</gene>